<dbReference type="NCBIfam" id="NF004064">
    <property type="entry name" value="PRK05578.1"/>
    <property type="match status" value="1"/>
</dbReference>
<name>A0A2W7QVJ5_9BACT</name>
<dbReference type="PANTHER" id="PTHR11644">
    <property type="entry name" value="CYTIDINE DEAMINASE"/>
    <property type="match status" value="1"/>
</dbReference>
<dbReference type="GO" id="GO:0004126">
    <property type="term" value="F:cytidine deaminase activity"/>
    <property type="evidence" value="ECO:0007669"/>
    <property type="project" value="TreeGrafter"/>
</dbReference>
<proteinExistence type="inferred from homology"/>
<reference evidence="6 7" key="1">
    <citation type="submission" date="2018-06" db="EMBL/GenBank/DDBJ databases">
        <title>Genomic Encyclopedia of Archaeal and Bacterial Type Strains, Phase II (KMG-II): from individual species to whole genera.</title>
        <authorList>
            <person name="Goeker M."/>
        </authorList>
    </citation>
    <scope>NUCLEOTIDE SEQUENCE [LARGE SCALE GENOMIC DNA]</scope>
    <source>
        <strain evidence="6 7">DSM 19830</strain>
    </source>
</reference>
<dbReference type="PROSITE" id="PS00903">
    <property type="entry name" value="CYT_DCMP_DEAMINASES_1"/>
    <property type="match status" value="1"/>
</dbReference>
<keyword evidence="7" id="KW-1185">Reference proteome</keyword>
<dbReference type="GO" id="GO:0072527">
    <property type="term" value="P:pyrimidine-containing compound metabolic process"/>
    <property type="evidence" value="ECO:0007669"/>
    <property type="project" value="UniProtKB-ARBA"/>
</dbReference>
<accession>A0A2W7QVJ5</accession>
<dbReference type="Gene3D" id="3.40.140.10">
    <property type="entry name" value="Cytidine Deaminase, domain 2"/>
    <property type="match status" value="1"/>
</dbReference>
<keyword evidence="4" id="KW-0862">Zinc</keyword>
<dbReference type="InterPro" id="IPR016192">
    <property type="entry name" value="APOBEC/CMP_deaminase_Zn-bd"/>
</dbReference>
<comment type="similarity">
    <text evidence="1">Belongs to the cytidine and deoxycytidylate deaminase family.</text>
</comment>
<evidence type="ECO:0000259" key="5">
    <source>
        <dbReference type="PROSITE" id="PS51747"/>
    </source>
</evidence>
<sequence>MNGTISYLDRLENSKDRTMSKKIKIEAEFEELAWEELTIEEQQLMMRARKVSESAYAPYSNFHVGAAVRLASGEILQSSNQENVSFPVGVCAERLVLGYAGANFPDLAVREIAIVARRKGEEIWASVSPCGLCRQTINEMEMRFDRPMTILIQNPDGSVLRFQGIQTLLPFKFDDLNG</sequence>
<keyword evidence="3" id="KW-0378">Hydrolase</keyword>
<evidence type="ECO:0000313" key="7">
    <source>
        <dbReference type="Proteomes" id="UP000248882"/>
    </source>
</evidence>
<dbReference type="SUPFAM" id="SSF53927">
    <property type="entry name" value="Cytidine deaminase-like"/>
    <property type="match status" value="1"/>
</dbReference>
<feature type="domain" description="CMP/dCMP-type deaminase" evidence="5">
    <location>
        <begin position="39"/>
        <end position="176"/>
    </location>
</feature>
<protein>
    <submittedName>
        <fullName evidence="6">Cytidine deaminase</fullName>
    </submittedName>
</protein>
<dbReference type="EMBL" id="QKZT01000007">
    <property type="protein sequence ID" value="PZX52553.1"/>
    <property type="molecule type" value="Genomic_DNA"/>
</dbReference>
<evidence type="ECO:0000313" key="6">
    <source>
        <dbReference type="EMBL" id="PZX52553.1"/>
    </source>
</evidence>
<evidence type="ECO:0000256" key="4">
    <source>
        <dbReference type="ARBA" id="ARBA00022833"/>
    </source>
</evidence>
<dbReference type="Proteomes" id="UP000248882">
    <property type="component" value="Unassembled WGS sequence"/>
</dbReference>
<organism evidence="6 7">
    <name type="scientific">Algoriphagus chordae</name>
    <dbReference type="NCBI Taxonomy" id="237019"/>
    <lineage>
        <taxon>Bacteria</taxon>
        <taxon>Pseudomonadati</taxon>
        <taxon>Bacteroidota</taxon>
        <taxon>Cytophagia</taxon>
        <taxon>Cytophagales</taxon>
        <taxon>Cyclobacteriaceae</taxon>
        <taxon>Algoriphagus</taxon>
    </lineage>
</organism>
<dbReference type="GO" id="GO:0055086">
    <property type="term" value="P:nucleobase-containing small molecule metabolic process"/>
    <property type="evidence" value="ECO:0007669"/>
    <property type="project" value="UniProtKB-ARBA"/>
</dbReference>
<evidence type="ECO:0000256" key="3">
    <source>
        <dbReference type="ARBA" id="ARBA00022801"/>
    </source>
</evidence>
<dbReference type="Pfam" id="PF00383">
    <property type="entry name" value="dCMP_cyt_deam_1"/>
    <property type="match status" value="1"/>
</dbReference>
<dbReference type="InterPro" id="IPR050202">
    <property type="entry name" value="Cyt/Deoxycyt_deaminase"/>
</dbReference>
<gene>
    <name evidence="6" type="ORF">LV85_01855</name>
</gene>
<dbReference type="AlphaFoldDB" id="A0A2W7QVJ5"/>
<dbReference type="InterPro" id="IPR016193">
    <property type="entry name" value="Cytidine_deaminase-like"/>
</dbReference>
<dbReference type="GO" id="GO:0042802">
    <property type="term" value="F:identical protein binding"/>
    <property type="evidence" value="ECO:0007669"/>
    <property type="project" value="UniProtKB-ARBA"/>
</dbReference>
<keyword evidence="2" id="KW-0479">Metal-binding</keyword>
<evidence type="ECO:0000256" key="2">
    <source>
        <dbReference type="ARBA" id="ARBA00022723"/>
    </source>
</evidence>
<dbReference type="GO" id="GO:0008270">
    <property type="term" value="F:zinc ion binding"/>
    <property type="evidence" value="ECO:0007669"/>
    <property type="project" value="InterPro"/>
</dbReference>
<dbReference type="PROSITE" id="PS51747">
    <property type="entry name" value="CYT_DCMP_DEAMINASES_2"/>
    <property type="match status" value="1"/>
</dbReference>
<dbReference type="InterPro" id="IPR002125">
    <property type="entry name" value="CMP_dCMP_dom"/>
</dbReference>
<comment type="caution">
    <text evidence="6">The sequence shown here is derived from an EMBL/GenBank/DDBJ whole genome shotgun (WGS) entry which is preliminary data.</text>
</comment>
<dbReference type="CDD" id="cd01283">
    <property type="entry name" value="cytidine_deaminase"/>
    <property type="match status" value="1"/>
</dbReference>
<evidence type="ECO:0000256" key="1">
    <source>
        <dbReference type="ARBA" id="ARBA00006576"/>
    </source>
</evidence>
<dbReference type="GO" id="GO:0005829">
    <property type="term" value="C:cytosol"/>
    <property type="evidence" value="ECO:0007669"/>
    <property type="project" value="TreeGrafter"/>
</dbReference>
<dbReference type="PANTHER" id="PTHR11644:SF2">
    <property type="entry name" value="CYTIDINE DEAMINASE"/>
    <property type="match status" value="1"/>
</dbReference>